<dbReference type="InterPro" id="IPR052747">
    <property type="entry name" value="TA_system_RelE_toxin"/>
</dbReference>
<evidence type="ECO:0000313" key="3">
    <source>
        <dbReference type="Proteomes" id="UP000034185"/>
    </source>
</evidence>
<evidence type="ECO:0000313" key="2">
    <source>
        <dbReference type="EMBL" id="KKW27318.1"/>
    </source>
</evidence>
<dbReference type="InterPro" id="IPR007712">
    <property type="entry name" value="RelE/ParE_toxin"/>
</dbReference>
<evidence type="ECO:0008006" key="4">
    <source>
        <dbReference type="Google" id="ProtNLM"/>
    </source>
</evidence>
<sequence length="90" mass="10536">MYSYVFNAAGKKGLRRLDKQFQRQVLDDIEEICKLRHPKDSQNVKKLEGGHDADTYRLRSGDYRVVFRIDTSLLRIVSVFNKQAGKRGYK</sequence>
<dbReference type="SUPFAM" id="SSF143011">
    <property type="entry name" value="RelE-like"/>
    <property type="match status" value="1"/>
</dbReference>
<protein>
    <recommendedName>
        <fullName evidence="4">Plasmid stabilization system</fullName>
    </recommendedName>
</protein>
<organism evidence="2 3">
    <name type="scientific">Candidatus Kaiserbacteria bacterium GW2011_GWB1_52_6</name>
    <dbReference type="NCBI Taxonomy" id="1618674"/>
    <lineage>
        <taxon>Bacteria</taxon>
        <taxon>Candidatus Kaiseribacteriota</taxon>
    </lineage>
</organism>
<reference evidence="2 3" key="1">
    <citation type="journal article" date="2015" name="Nature">
        <title>rRNA introns, odd ribosomes, and small enigmatic genomes across a large radiation of phyla.</title>
        <authorList>
            <person name="Brown C.T."/>
            <person name="Hug L.A."/>
            <person name="Thomas B.C."/>
            <person name="Sharon I."/>
            <person name="Castelle C.J."/>
            <person name="Singh A."/>
            <person name="Wilkins M.J."/>
            <person name="Williams K.H."/>
            <person name="Banfield J.F."/>
        </authorList>
    </citation>
    <scope>NUCLEOTIDE SEQUENCE [LARGE SCALE GENOMIC DNA]</scope>
</reference>
<dbReference type="Gene3D" id="3.30.2310.20">
    <property type="entry name" value="RelE-like"/>
    <property type="match status" value="1"/>
</dbReference>
<dbReference type="InterPro" id="IPR035093">
    <property type="entry name" value="RelE/ParE_toxin_dom_sf"/>
</dbReference>
<accession>A0A0G1X7Z5</accession>
<proteinExistence type="predicted"/>
<gene>
    <name evidence="2" type="ORF">UY70_C0016G0002</name>
</gene>
<dbReference type="Pfam" id="PF05016">
    <property type="entry name" value="ParE_toxin"/>
    <property type="match status" value="1"/>
</dbReference>
<comment type="caution">
    <text evidence="2">The sequence shown here is derived from an EMBL/GenBank/DDBJ whole genome shotgun (WGS) entry which is preliminary data.</text>
</comment>
<dbReference type="PANTHER" id="PTHR38813:SF1">
    <property type="entry name" value="TOXIN RELE1-RELATED"/>
    <property type="match status" value="1"/>
</dbReference>
<dbReference type="PANTHER" id="PTHR38813">
    <property type="match status" value="1"/>
</dbReference>
<dbReference type="AlphaFoldDB" id="A0A0G1X7Z5"/>
<name>A0A0G1X7Z5_9BACT</name>
<dbReference type="EMBL" id="LCRA01000016">
    <property type="protein sequence ID" value="KKW27318.1"/>
    <property type="molecule type" value="Genomic_DNA"/>
</dbReference>
<dbReference type="Proteomes" id="UP000034185">
    <property type="component" value="Unassembled WGS sequence"/>
</dbReference>
<keyword evidence="1" id="KW-1277">Toxin-antitoxin system</keyword>
<evidence type="ECO:0000256" key="1">
    <source>
        <dbReference type="ARBA" id="ARBA00022649"/>
    </source>
</evidence>